<reference evidence="2" key="2">
    <citation type="journal article" date="2021" name="PeerJ">
        <title>Extensive microbial diversity within the chicken gut microbiome revealed by metagenomics and culture.</title>
        <authorList>
            <person name="Gilroy R."/>
            <person name="Ravi A."/>
            <person name="Getino M."/>
            <person name="Pursley I."/>
            <person name="Horton D.L."/>
            <person name="Alikhan N.F."/>
            <person name="Baker D."/>
            <person name="Gharbi K."/>
            <person name="Hall N."/>
            <person name="Watson M."/>
            <person name="Adriaenssens E.M."/>
            <person name="Foster-Nyarko E."/>
            <person name="Jarju S."/>
            <person name="Secka A."/>
            <person name="Antonio M."/>
            <person name="Oren A."/>
            <person name="Chaudhuri R.R."/>
            <person name="La Ragione R."/>
            <person name="Hildebrand F."/>
            <person name="Pallen M.J."/>
        </authorList>
    </citation>
    <scope>NUCLEOTIDE SEQUENCE</scope>
    <source>
        <strain evidence="2">ChiGjej2B2-12916</strain>
    </source>
</reference>
<dbReference type="InterPro" id="IPR041698">
    <property type="entry name" value="Methyltransf_25"/>
</dbReference>
<reference evidence="2" key="1">
    <citation type="submission" date="2020-10" db="EMBL/GenBank/DDBJ databases">
        <authorList>
            <person name="Gilroy R."/>
        </authorList>
    </citation>
    <scope>NUCLEOTIDE SEQUENCE</scope>
    <source>
        <strain evidence="2">ChiGjej2B2-12916</strain>
    </source>
</reference>
<dbReference type="Proteomes" id="UP000886879">
    <property type="component" value="Unassembled WGS sequence"/>
</dbReference>
<dbReference type="CDD" id="cd02440">
    <property type="entry name" value="AdoMet_MTases"/>
    <property type="match status" value="1"/>
</dbReference>
<keyword evidence="2" id="KW-0808">Transferase</keyword>
<dbReference type="GO" id="GO:0008168">
    <property type="term" value="F:methyltransferase activity"/>
    <property type="evidence" value="ECO:0007669"/>
    <property type="project" value="UniProtKB-KW"/>
</dbReference>
<accession>A0A9D0YRG1</accession>
<dbReference type="Gene3D" id="3.40.50.150">
    <property type="entry name" value="Vaccinia Virus protein VP39"/>
    <property type="match status" value="1"/>
</dbReference>
<dbReference type="Pfam" id="PF13649">
    <property type="entry name" value="Methyltransf_25"/>
    <property type="match status" value="1"/>
</dbReference>
<feature type="domain" description="Methyltransferase" evidence="1">
    <location>
        <begin position="46"/>
        <end position="141"/>
    </location>
</feature>
<evidence type="ECO:0000313" key="3">
    <source>
        <dbReference type="Proteomes" id="UP000886879"/>
    </source>
</evidence>
<dbReference type="AlphaFoldDB" id="A0A9D0YRG1"/>
<dbReference type="InterPro" id="IPR029063">
    <property type="entry name" value="SAM-dependent_MTases_sf"/>
</dbReference>
<proteinExistence type="predicted"/>
<organism evidence="2 3">
    <name type="scientific">Candidatus Enterenecus faecium</name>
    <dbReference type="NCBI Taxonomy" id="2840780"/>
    <lineage>
        <taxon>Bacteria</taxon>
        <taxon>Bacillati</taxon>
        <taxon>Bacillota</taxon>
        <taxon>Clostridia</taxon>
        <taxon>Eubacteriales</taxon>
        <taxon>Candidatus Enterenecus</taxon>
    </lineage>
</organism>
<dbReference type="EMBL" id="DVFO01000030">
    <property type="protein sequence ID" value="HIQ60578.1"/>
    <property type="molecule type" value="Genomic_DNA"/>
</dbReference>
<evidence type="ECO:0000313" key="2">
    <source>
        <dbReference type="EMBL" id="HIQ60578.1"/>
    </source>
</evidence>
<name>A0A9D0YRG1_9FIRM</name>
<dbReference type="GO" id="GO:0032259">
    <property type="term" value="P:methylation"/>
    <property type="evidence" value="ECO:0007669"/>
    <property type="project" value="UniProtKB-KW"/>
</dbReference>
<gene>
    <name evidence="2" type="ORF">IAD31_03160</name>
</gene>
<evidence type="ECO:0000259" key="1">
    <source>
        <dbReference type="Pfam" id="PF13649"/>
    </source>
</evidence>
<sequence length="262" mass="30648">MEMKDSLTHYYESYDEEGRLLSKHGMVEYITTMKYMERYLQPNMRVLEIGAGTGRYSHALAQKGYRVDAVELVAHNIELFQQNTMEGEPVTITQGNAMDLSDFESDTYDITLLLGPMYHLFTREDQLKALSEAIRVTKKGGIIFTAYCMGDASVLSYGFVRGEIYNIIEKCKVNPETFDTFSKPWDIFELYRKEDIDRLRSQFPVTQLHFVASDGYTNHMRETVDQMDDRMYDLYLKYHLATCERLDMIGYSHHTLDIFRKE</sequence>
<comment type="caution">
    <text evidence="2">The sequence shown here is derived from an EMBL/GenBank/DDBJ whole genome shotgun (WGS) entry which is preliminary data.</text>
</comment>
<protein>
    <submittedName>
        <fullName evidence="2">Class I SAM-dependent methyltransferase</fullName>
    </submittedName>
</protein>
<dbReference type="SUPFAM" id="SSF53335">
    <property type="entry name" value="S-adenosyl-L-methionine-dependent methyltransferases"/>
    <property type="match status" value="1"/>
</dbReference>
<keyword evidence="2" id="KW-0489">Methyltransferase</keyword>